<evidence type="ECO:0000256" key="8">
    <source>
        <dbReference type="ARBA" id="ARBA00023136"/>
    </source>
</evidence>
<evidence type="ECO:0000256" key="11">
    <source>
        <dbReference type="RuleBase" id="RU003357"/>
    </source>
</evidence>
<keyword evidence="2 10" id="KW-0813">Transport</keyword>
<proteinExistence type="inferred from homology"/>
<comment type="similarity">
    <text evidence="10 11">Belongs to the TonB-dependent receptor family.</text>
</comment>
<evidence type="ECO:0000256" key="3">
    <source>
        <dbReference type="ARBA" id="ARBA00022452"/>
    </source>
</evidence>
<dbReference type="InterPro" id="IPR039426">
    <property type="entry name" value="TonB-dep_rcpt-like"/>
</dbReference>
<organism evidence="14 15">
    <name type="scientific">Campylobacter massiliensis</name>
    <dbReference type="NCBI Taxonomy" id="2762557"/>
    <lineage>
        <taxon>Bacteria</taxon>
        <taxon>Pseudomonadati</taxon>
        <taxon>Campylobacterota</taxon>
        <taxon>Epsilonproteobacteria</taxon>
        <taxon>Campylobacterales</taxon>
        <taxon>Campylobacteraceae</taxon>
        <taxon>Campylobacter</taxon>
    </lineage>
</organism>
<dbReference type="PANTHER" id="PTHR30069">
    <property type="entry name" value="TONB-DEPENDENT OUTER MEMBRANE RECEPTOR"/>
    <property type="match status" value="1"/>
</dbReference>
<comment type="subcellular location">
    <subcellularLocation>
        <location evidence="1 10">Cell outer membrane</location>
        <topology evidence="1 10">Multi-pass membrane protein</topology>
    </subcellularLocation>
</comment>
<name>A0A842J3T3_9BACT</name>
<keyword evidence="6" id="KW-0406">Ion transport</keyword>
<dbReference type="InterPro" id="IPR012910">
    <property type="entry name" value="Plug_dom"/>
</dbReference>
<evidence type="ECO:0000256" key="1">
    <source>
        <dbReference type="ARBA" id="ARBA00004571"/>
    </source>
</evidence>
<evidence type="ECO:0000256" key="9">
    <source>
        <dbReference type="ARBA" id="ARBA00023237"/>
    </source>
</evidence>
<dbReference type="SUPFAM" id="SSF56935">
    <property type="entry name" value="Porins"/>
    <property type="match status" value="1"/>
</dbReference>
<dbReference type="GO" id="GO:0009279">
    <property type="term" value="C:cell outer membrane"/>
    <property type="evidence" value="ECO:0007669"/>
    <property type="project" value="UniProtKB-SubCell"/>
</dbReference>
<dbReference type="GO" id="GO:0015344">
    <property type="term" value="F:siderophore uptake transmembrane transporter activity"/>
    <property type="evidence" value="ECO:0007669"/>
    <property type="project" value="TreeGrafter"/>
</dbReference>
<dbReference type="InterPro" id="IPR037066">
    <property type="entry name" value="Plug_dom_sf"/>
</dbReference>
<sequence>MIVSKNKAFAPIVSLVCAINLQAVDNINLEEVVVTASGFSQSIKNAPASISIVKNDDLAKDSFTSLHSIASKAPGVSVIGGEDGPASGISIRGMEGSQTLVLIDGKRVNSSAANPKGGAGDMNSNFIPPVEAIERIEIIRGPMSSLYGSDAVGGVINIITKKNFDKFSGSVSISGIAQAHSGIGSQRQADFYLNFPLLNKYLGLQLWGYKKLRDEDSYPGGYQESDKKNFSAKLWITPDEYNKFYLLASQERHEYSRTVGKTATVRTNRLLNSYDYKKDSYGVGYLGNFENLNADVSYIYDQTKRTSLFDSLTPADVKNHDFNSKFSTFLDSHTLTFGYDFSKQTVKTTFIVSNSSRSVLRNPKAYSMKEHAAFLEDEWEILDDKLYLTLGGRFTHNEFFDDHLSPRAYLVYNLSDNWTLKGGVATGYKTPNVNQISPEVGTIQGGWRIVDFGNADLKPEKSLTYEIGAYYDSGEDFRGSVTLFRNEFKDKILDTDGSSINRIPAFGSCATAPHVNCPGWGTYFNIDGADVWGIELSADYDILKNLNLRGNYTYNNSKIKTGDPTINTPNGPVKFSQTNLSRLDGKSLTATPEHAANLTLTYKPIASVSTFAGANYESELTSVKFGPGNKVSQNDKKLFTVDLGASWEVNKNLSLNLTAYNIFDNIRYDEGMADDGNYYWYPEEGRRFWFKVSAKW</sequence>
<dbReference type="Pfam" id="PF00593">
    <property type="entry name" value="TonB_dep_Rec_b-barrel"/>
    <property type="match status" value="1"/>
</dbReference>
<dbReference type="Gene3D" id="2.170.130.10">
    <property type="entry name" value="TonB-dependent receptor, plug domain"/>
    <property type="match status" value="1"/>
</dbReference>
<dbReference type="Gene3D" id="2.40.170.20">
    <property type="entry name" value="TonB-dependent receptor, beta-barrel domain"/>
    <property type="match status" value="1"/>
</dbReference>
<keyword evidence="5" id="KW-0732">Signal</keyword>
<dbReference type="Proteomes" id="UP000552683">
    <property type="component" value="Unassembled WGS sequence"/>
</dbReference>
<keyword evidence="15" id="KW-1185">Reference proteome</keyword>
<evidence type="ECO:0000256" key="10">
    <source>
        <dbReference type="PROSITE-ProRule" id="PRU01360"/>
    </source>
</evidence>
<dbReference type="GO" id="GO:0044718">
    <property type="term" value="P:siderophore transmembrane transport"/>
    <property type="evidence" value="ECO:0007669"/>
    <property type="project" value="TreeGrafter"/>
</dbReference>
<dbReference type="InterPro" id="IPR036942">
    <property type="entry name" value="Beta-barrel_TonB_sf"/>
</dbReference>
<dbReference type="PANTHER" id="PTHR30069:SF53">
    <property type="entry name" value="COLICIN I RECEPTOR-RELATED"/>
    <property type="match status" value="1"/>
</dbReference>
<dbReference type="Pfam" id="PF07715">
    <property type="entry name" value="Plug"/>
    <property type="match status" value="1"/>
</dbReference>
<dbReference type="EMBL" id="JACLZK010000001">
    <property type="protein sequence ID" value="MBC2882466.1"/>
    <property type="molecule type" value="Genomic_DNA"/>
</dbReference>
<evidence type="ECO:0000259" key="12">
    <source>
        <dbReference type="Pfam" id="PF00593"/>
    </source>
</evidence>
<accession>A0A842J3T3</accession>
<evidence type="ECO:0000313" key="14">
    <source>
        <dbReference type="EMBL" id="MBC2882466.1"/>
    </source>
</evidence>
<feature type="domain" description="TonB-dependent receptor plug" evidence="13">
    <location>
        <begin position="43"/>
        <end position="155"/>
    </location>
</feature>
<dbReference type="CDD" id="cd01347">
    <property type="entry name" value="ligand_gated_channel"/>
    <property type="match status" value="1"/>
</dbReference>
<evidence type="ECO:0000256" key="4">
    <source>
        <dbReference type="ARBA" id="ARBA00022692"/>
    </source>
</evidence>
<keyword evidence="14" id="KW-0675">Receptor</keyword>
<dbReference type="RefSeq" id="WP_185898082.1">
    <property type="nucleotide sequence ID" value="NZ_JACLZK010000001.1"/>
</dbReference>
<evidence type="ECO:0000259" key="13">
    <source>
        <dbReference type="Pfam" id="PF07715"/>
    </source>
</evidence>
<keyword evidence="4 10" id="KW-0812">Transmembrane</keyword>
<gene>
    <name evidence="14" type="ORF">H7R39_04175</name>
</gene>
<keyword evidence="7 11" id="KW-0798">TonB box</keyword>
<dbReference type="InterPro" id="IPR000531">
    <property type="entry name" value="Beta-barrel_TonB"/>
</dbReference>
<dbReference type="PROSITE" id="PS52016">
    <property type="entry name" value="TONB_DEPENDENT_REC_3"/>
    <property type="match status" value="1"/>
</dbReference>
<comment type="caution">
    <text evidence="14">The sequence shown here is derived from an EMBL/GenBank/DDBJ whole genome shotgun (WGS) entry which is preliminary data.</text>
</comment>
<reference evidence="14 15" key="1">
    <citation type="submission" date="2020-08" db="EMBL/GenBank/DDBJ databases">
        <title>Complete genome and description of Campylobacter massiliensis Marseille-Q3452 sp. nov.</title>
        <authorList>
            <person name="Antezack A."/>
        </authorList>
    </citation>
    <scope>NUCLEOTIDE SEQUENCE [LARGE SCALE GENOMIC DNA]</scope>
    <source>
        <strain evidence="14 15">Marseille-Q3452</strain>
    </source>
</reference>
<protein>
    <submittedName>
        <fullName evidence="14">TonB-dependent receptor</fullName>
    </submittedName>
</protein>
<keyword evidence="8 10" id="KW-0472">Membrane</keyword>
<keyword evidence="3 10" id="KW-1134">Transmembrane beta strand</keyword>
<keyword evidence="9 10" id="KW-0998">Cell outer membrane</keyword>
<evidence type="ECO:0000256" key="6">
    <source>
        <dbReference type="ARBA" id="ARBA00023065"/>
    </source>
</evidence>
<dbReference type="AlphaFoldDB" id="A0A842J3T3"/>
<evidence type="ECO:0000256" key="5">
    <source>
        <dbReference type="ARBA" id="ARBA00022729"/>
    </source>
</evidence>
<evidence type="ECO:0000256" key="2">
    <source>
        <dbReference type="ARBA" id="ARBA00022448"/>
    </source>
</evidence>
<evidence type="ECO:0000256" key="7">
    <source>
        <dbReference type="ARBA" id="ARBA00023077"/>
    </source>
</evidence>
<feature type="domain" description="TonB-dependent receptor-like beta-barrel" evidence="12">
    <location>
        <begin position="267"/>
        <end position="662"/>
    </location>
</feature>
<evidence type="ECO:0000313" key="15">
    <source>
        <dbReference type="Proteomes" id="UP000552683"/>
    </source>
</evidence>